<dbReference type="EMBL" id="UINC01005877">
    <property type="protein sequence ID" value="SVA24119.1"/>
    <property type="molecule type" value="Genomic_DNA"/>
</dbReference>
<accession>A0A381U7K1</accession>
<dbReference type="PANTHER" id="PTHR38731">
    <property type="entry name" value="LIPL45-RELATED LIPOPROTEIN-RELATED"/>
    <property type="match status" value="1"/>
</dbReference>
<dbReference type="Gene3D" id="2.60.120.1440">
    <property type="match status" value="1"/>
</dbReference>
<evidence type="ECO:0000259" key="1">
    <source>
        <dbReference type="Pfam" id="PF04773"/>
    </source>
</evidence>
<reference evidence="2" key="1">
    <citation type="submission" date="2018-05" db="EMBL/GenBank/DDBJ databases">
        <authorList>
            <person name="Lanie J.A."/>
            <person name="Ng W.-L."/>
            <person name="Kazmierczak K.M."/>
            <person name="Andrzejewski T.M."/>
            <person name="Davidsen T.M."/>
            <person name="Wayne K.J."/>
            <person name="Tettelin H."/>
            <person name="Glass J.I."/>
            <person name="Rusch D."/>
            <person name="Podicherti R."/>
            <person name="Tsui H.-C.T."/>
            <person name="Winkler M.E."/>
        </authorList>
    </citation>
    <scope>NUCLEOTIDE SEQUENCE</scope>
</reference>
<sequence length="218" mass="23232">MIVGFVFSGNLFSQSVAVVTKVKGNVEVRHGDSGASFNMVKAGELLSDEDFVRTGANAFAVLIYLDDKSMVKLKGNTNLSIRGKRVGKGLEKNLELTGGTVKAVVSKQRRGEFKITSPTSVASVKGTSFWMITNSQTGDAVYNEEGVVQLTNLATGDIVDLLENQTGLSTPDGGLTVSTTIASDIPVDEDGTDDVPQELRIIMTGPDGQEKVLIIKYN</sequence>
<dbReference type="InterPro" id="IPR006860">
    <property type="entry name" value="FecR"/>
</dbReference>
<dbReference type="AlphaFoldDB" id="A0A381U7K1"/>
<proteinExistence type="predicted"/>
<name>A0A381U7K1_9ZZZZ</name>
<protein>
    <recommendedName>
        <fullName evidence="1">FecR protein domain-containing protein</fullName>
    </recommendedName>
</protein>
<feature type="domain" description="FecR protein" evidence="1">
    <location>
        <begin position="52"/>
        <end position="141"/>
    </location>
</feature>
<gene>
    <name evidence="2" type="ORF">METZ01_LOCUS76973</name>
</gene>
<dbReference type="Pfam" id="PF04773">
    <property type="entry name" value="FecR"/>
    <property type="match status" value="1"/>
</dbReference>
<organism evidence="2">
    <name type="scientific">marine metagenome</name>
    <dbReference type="NCBI Taxonomy" id="408172"/>
    <lineage>
        <taxon>unclassified sequences</taxon>
        <taxon>metagenomes</taxon>
        <taxon>ecological metagenomes</taxon>
    </lineage>
</organism>
<evidence type="ECO:0000313" key="2">
    <source>
        <dbReference type="EMBL" id="SVA24119.1"/>
    </source>
</evidence>